<evidence type="ECO:0000256" key="3">
    <source>
        <dbReference type="SAM" id="MobiDB-lite"/>
    </source>
</evidence>
<dbReference type="PROSITE" id="PS50102">
    <property type="entry name" value="RRM"/>
    <property type="match status" value="1"/>
</dbReference>
<dbReference type="InterPro" id="IPR034636">
    <property type="entry name" value="RAVER2_RRM2"/>
</dbReference>
<dbReference type="CDD" id="cd12666">
    <property type="entry name" value="RRM2_RAVER2"/>
    <property type="match status" value="1"/>
</dbReference>
<keyword evidence="7" id="KW-1185">Reference proteome</keyword>
<evidence type="ECO:0000313" key="6">
    <source>
        <dbReference type="Ensembl" id="ENSAOWP00000018396.1"/>
    </source>
</evidence>
<dbReference type="SUPFAM" id="SSF54928">
    <property type="entry name" value="RNA-binding domain, RBD"/>
    <property type="match status" value="2"/>
</dbReference>
<keyword evidence="1 2" id="KW-0694">RNA-binding</keyword>
<dbReference type="GO" id="GO:0003723">
    <property type="term" value="F:RNA binding"/>
    <property type="evidence" value="ECO:0007669"/>
    <property type="project" value="UniProtKB-UniRule"/>
</dbReference>
<dbReference type="Proteomes" id="UP000694424">
    <property type="component" value="Unplaced"/>
</dbReference>
<keyword evidence="4" id="KW-0732">Signal</keyword>
<dbReference type="CDD" id="cd12668">
    <property type="entry name" value="RRM3_RAVER2"/>
    <property type="match status" value="1"/>
</dbReference>
<evidence type="ECO:0000256" key="1">
    <source>
        <dbReference type="ARBA" id="ARBA00022884"/>
    </source>
</evidence>
<evidence type="ECO:0000313" key="7">
    <source>
        <dbReference type="Proteomes" id="UP000694424"/>
    </source>
</evidence>
<dbReference type="InterPro" id="IPR000504">
    <property type="entry name" value="RRM_dom"/>
</dbReference>
<feature type="domain" description="RRM" evidence="5">
    <location>
        <begin position="121"/>
        <end position="199"/>
    </location>
</feature>
<evidence type="ECO:0000256" key="2">
    <source>
        <dbReference type="PROSITE-ProRule" id="PRU00176"/>
    </source>
</evidence>
<dbReference type="PANTHER" id="PTHR23189">
    <property type="entry name" value="RNA RECOGNITION MOTIF-CONTAINING"/>
    <property type="match status" value="1"/>
</dbReference>
<evidence type="ECO:0000256" key="4">
    <source>
        <dbReference type="SAM" id="SignalP"/>
    </source>
</evidence>
<dbReference type="AlphaFoldDB" id="A0A8B9Q273"/>
<reference evidence="6" key="1">
    <citation type="submission" date="2025-08" db="UniProtKB">
        <authorList>
            <consortium name="Ensembl"/>
        </authorList>
    </citation>
    <scope>IDENTIFICATION</scope>
</reference>
<dbReference type="Gene3D" id="3.30.70.330">
    <property type="match status" value="3"/>
</dbReference>
<feature type="signal peptide" evidence="4">
    <location>
        <begin position="1"/>
        <end position="18"/>
    </location>
</feature>
<dbReference type="InterPro" id="IPR035979">
    <property type="entry name" value="RBD_domain_sf"/>
</dbReference>
<dbReference type="InterPro" id="IPR012677">
    <property type="entry name" value="Nucleotide-bd_a/b_plait_sf"/>
</dbReference>
<feature type="chain" id="PRO_5034611235" evidence="4">
    <location>
        <begin position="19"/>
        <end position="656"/>
    </location>
</feature>
<dbReference type="InterPro" id="IPR047942">
    <property type="entry name" value="RAVER2_RRM3"/>
</dbReference>
<name>A0A8B9Q273_APTOW</name>
<dbReference type="FunFam" id="3.30.70.330:FF:000116">
    <property type="entry name" value="Putative ribonucleoprotein PTB-binding 1"/>
    <property type="match status" value="1"/>
</dbReference>
<feature type="region of interest" description="Disordered" evidence="3">
    <location>
        <begin position="514"/>
        <end position="535"/>
    </location>
</feature>
<evidence type="ECO:0000259" key="5">
    <source>
        <dbReference type="PROSITE" id="PS50102"/>
    </source>
</evidence>
<sequence>MVMVPGHKRLLFVSAVLGEGLCLHSQRAKRVTPEEIPDLDHPFLLPDLVNYFSDVACTCLFQEIHDLFKDYEIKYCYVDRNKRTAFVTLLNGEQAQNAIRKFHQYSLRGKEISVQLQPTDALLCITNLPVSFTLQEFEELVRAYGNVERCFLVYNEVTGHSKGYGFVEYMKKDSAAKARLELLGKQLDENTLFAQWMDVNQLTPNLIHSKCLCVDKFQKDYADSKELMQTFSLKYKPVFCQFAQDEDSYIGDFAVVEYETAEQAEKVREVTDGMTVRGRRVQVSYCAPGAPGRSTLAALIAAQRMMRNNRKGLLPEPNPVQIMKSFSNPAMLQMLMQPQLRGHTVKPVLGASAGLPHLINTAVGPAFLQLNKVHQNSVLGSTSNLLLQSPPHLPLPQQQLVKIENIQANSKPGLLGEPPTMLLQTVLGIGVMPSVKKFLHLWLTAASNLTPIQTAAAAAAGMGMLPFFPNQHIVGQALPGQNNAPDKQSPAEAVVSAAQPYHQTFTNLPAGSLRAGHAKQQNQLKSPDASLGTPLKKQTSLLGEPPKEIRLSTNPYLNLASVLPVSSPPQQTGLSNNILDAAVSQGATSQHGVENYFNYSQQHGEYTQVAPTRSEKRGSSYLISSPDPGPVEYLGQHMQGSAVRYAESSLKKKRVY</sequence>
<reference evidence="6" key="2">
    <citation type="submission" date="2025-09" db="UniProtKB">
        <authorList>
            <consortium name="Ensembl"/>
        </authorList>
    </citation>
    <scope>IDENTIFICATION</scope>
</reference>
<dbReference type="Ensembl" id="ENSAOWT00000020852.1">
    <property type="protein sequence ID" value="ENSAOWP00000018396.1"/>
    <property type="gene ID" value="ENSAOWG00000012538.1"/>
</dbReference>
<dbReference type="Pfam" id="PF00076">
    <property type="entry name" value="RRM_1"/>
    <property type="match status" value="1"/>
</dbReference>
<protein>
    <submittedName>
        <fullName evidence="6">Ribonucleoprotein, PTB binding 2</fullName>
    </submittedName>
</protein>
<dbReference type="SMART" id="SM00360">
    <property type="entry name" value="RRM"/>
    <property type="match status" value="3"/>
</dbReference>
<organism evidence="6 7">
    <name type="scientific">Apteryx owenii</name>
    <name type="common">Little spotted kiwi</name>
    <dbReference type="NCBI Taxonomy" id="8824"/>
    <lineage>
        <taxon>Eukaryota</taxon>
        <taxon>Metazoa</taxon>
        <taxon>Chordata</taxon>
        <taxon>Craniata</taxon>
        <taxon>Vertebrata</taxon>
        <taxon>Euteleostomi</taxon>
        <taxon>Archelosauria</taxon>
        <taxon>Archosauria</taxon>
        <taxon>Dinosauria</taxon>
        <taxon>Saurischia</taxon>
        <taxon>Theropoda</taxon>
        <taxon>Coelurosauria</taxon>
        <taxon>Aves</taxon>
        <taxon>Palaeognathae</taxon>
        <taxon>Apterygiformes</taxon>
        <taxon>Apterygidae</taxon>
        <taxon>Apteryx</taxon>
    </lineage>
</organism>
<proteinExistence type="predicted"/>
<accession>A0A8B9Q273</accession>
<dbReference type="FunFam" id="3.30.70.330:FF:000100">
    <property type="entry name" value="Putative ribonucleoprotein PTB-binding 1"/>
    <property type="match status" value="1"/>
</dbReference>